<sequence>MSDVLITIDGKQCTATEGEYILGVARRNDIFIPALCYVTNCSPTLACRLCLVDIDGKRAYSCNARAKEGMNVITKTEEIEKERRAIMEIYDINHPLECGVCDQSGECELQNYTLHMAVDSQHHCIADTHRPTKQWGKIHYDASLCIVCERCVTVCKDMIGESALKTVPRGGAELDKAWKDKTEKDAYAMWNKLQKSIIGIASGAETLDCTQCGECTAVCPVGALVSSDFQYTSNAWELQKIPASNPHSSDCSLLYYDVKHTSTSNPEPKIYRVNSDHNYAPLHAAARYGFDFQNEVTCKDESAFARVVELLQTKVDTIVFDSYITNEEALILQKLKEKFGFKLVNEDAKAYQTFLKHFASTAGSSLYSGDLKSISQSNFVVSFGTAIKTDSPNAGYAMNNAIGMNKGAGLYFHPVADPIVAAYSKNLLSVTHKIGAEEAIAYLLLDLFGDKEAMPKSVVEYLATFHTVEKKTIQESVKEEIKEMVKDEESGEEKEVTKTITKMVDTEIEVDTNALIELIGAEADLVEKITKLLDKKDSFSLIAGEDLFNHPRAENIAKLLGLIERFTAFKLVVIPSRTNTLGVSLICDLDEQKGNFTLGYNVKGDFTLSSLGKGDLDMPALNQQEGTFTSMNKRVVPTNVALPFKGYCLNDIANAVGLEAEWTIDYTPYLPSEKGFKKEKFDNLPNRFENDGTENRGYALELQTFTCNDEVESISSFTCKESDVIYQANPVHQFSALTNKAHQLNEAGALYVSSAFLESKGLNDAAVVTVENEAGAKLVIAIKEEKMIDGLIAYLPTFDTKIDTAPFFKEGYRFAHVVIKGVEHV</sequence>
<dbReference type="PANTHER" id="PTHR24960">
    <property type="entry name" value="PHOTOSYSTEM I IRON-SULFUR CENTER-RELATED"/>
    <property type="match status" value="1"/>
</dbReference>
<dbReference type="KEGG" id="shal:SHALO_0188"/>
<dbReference type="EMBL" id="CP017111">
    <property type="protein sequence ID" value="AOO63985.1"/>
    <property type="molecule type" value="Genomic_DNA"/>
</dbReference>
<keyword evidence="4" id="KW-0411">Iron-sulfur</keyword>
<dbReference type="InterPro" id="IPR017900">
    <property type="entry name" value="4Fe4S_Fe_S_CS"/>
</dbReference>
<evidence type="ECO:0000256" key="2">
    <source>
        <dbReference type="ARBA" id="ARBA00022723"/>
    </source>
</evidence>
<dbReference type="GO" id="GO:0046872">
    <property type="term" value="F:metal ion binding"/>
    <property type="evidence" value="ECO:0007669"/>
    <property type="project" value="UniProtKB-KW"/>
</dbReference>
<dbReference type="EC" id="1.6.5.3" evidence="8"/>
<evidence type="ECO:0000259" key="6">
    <source>
        <dbReference type="PROSITE" id="PS51379"/>
    </source>
</evidence>
<proteinExistence type="predicted"/>
<dbReference type="CDD" id="cd00207">
    <property type="entry name" value="fer2"/>
    <property type="match status" value="1"/>
</dbReference>
<keyword evidence="8" id="KW-0830">Ubiquinone</keyword>
<dbReference type="AlphaFoldDB" id="A0A1D7TG60"/>
<evidence type="ECO:0000256" key="4">
    <source>
        <dbReference type="ARBA" id="ARBA00023014"/>
    </source>
</evidence>
<dbReference type="SMART" id="SM00929">
    <property type="entry name" value="NADH-G_4Fe-4S_3"/>
    <property type="match status" value="1"/>
</dbReference>
<keyword evidence="2" id="KW-0479">Metal-binding</keyword>
<dbReference type="InterPro" id="IPR036010">
    <property type="entry name" value="2Fe-2S_ferredoxin-like_sf"/>
</dbReference>
<feature type="domain" description="4Fe-4S ferredoxin-type" evidence="6">
    <location>
        <begin position="199"/>
        <end position="229"/>
    </location>
</feature>
<keyword evidence="9" id="KW-1185">Reference proteome</keyword>
<protein>
    <submittedName>
        <fullName evidence="8">NADH-ubiquinone oxidoreductase chain G</fullName>
        <ecNumber evidence="8">1.6.5.3</ecNumber>
    </submittedName>
</protein>
<dbReference type="InterPro" id="IPR019574">
    <property type="entry name" value="NADH_UbQ_OxRdtase_Gsu_4Fe4S-bd"/>
</dbReference>
<feature type="domain" description="4Fe-4S His(Cys)3-ligated-type" evidence="7">
    <location>
        <begin position="78"/>
        <end position="117"/>
    </location>
</feature>
<accession>A0A1D7TG60</accession>
<evidence type="ECO:0000313" key="9">
    <source>
        <dbReference type="Proteomes" id="UP000094609"/>
    </source>
</evidence>
<dbReference type="PROSITE" id="PS00198">
    <property type="entry name" value="4FE4S_FER_1"/>
    <property type="match status" value="1"/>
</dbReference>
<name>A0A1D7TG60_9BACT</name>
<dbReference type="Proteomes" id="UP000094609">
    <property type="component" value="Chromosome"/>
</dbReference>
<dbReference type="InterPro" id="IPR001041">
    <property type="entry name" value="2Fe-2S_ferredoxin-type"/>
</dbReference>
<dbReference type="NCBIfam" id="NF006305">
    <property type="entry name" value="PRK08493.1"/>
    <property type="match status" value="1"/>
</dbReference>
<dbReference type="PANTHER" id="PTHR24960:SF84">
    <property type="entry name" value="HYDROGENASE SUBUNIT"/>
    <property type="match status" value="1"/>
</dbReference>
<dbReference type="RefSeq" id="WP_069476975.1">
    <property type="nucleotide sequence ID" value="NZ_CP017111.1"/>
</dbReference>
<keyword evidence="1" id="KW-0004">4Fe-4S</keyword>
<dbReference type="InterPro" id="IPR017896">
    <property type="entry name" value="4Fe4S_Fe-S-bd"/>
</dbReference>
<evidence type="ECO:0000256" key="1">
    <source>
        <dbReference type="ARBA" id="ARBA00022485"/>
    </source>
</evidence>
<dbReference type="Pfam" id="PF10588">
    <property type="entry name" value="NADH-G_4Fe-4S_3"/>
    <property type="match status" value="1"/>
</dbReference>
<dbReference type="Gene3D" id="3.10.20.740">
    <property type="match status" value="1"/>
</dbReference>
<dbReference type="PATRIC" id="fig|1193502.14.peg.192"/>
<gene>
    <name evidence="8" type="ORF">SHALO_0188</name>
</gene>
<feature type="domain" description="4Fe-4S ferredoxin-type" evidence="6">
    <location>
        <begin position="136"/>
        <end position="164"/>
    </location>
</feature>
<dbReference type="GO" id="GO:0016491">
    <property type="term" value="F:oxidoreductase activity"/>
    <property type="evidence" value="ECO:0007669"/>
    <property type="project" value="UniProtKB-KW"/>
</dbReference>
<evidence type="ECO:0000256" key="3">
    <source>
        <dbReference type="ARBA" id="ARBA00023004"/>
    </source>
</evidence>
<evidence type="ECO:0000259" key="5">
    <source>
        <dbReference type="PROSITE" id="PS51085"/>
    </source>
</evidence>
<dbReference type="Pfam" id="PF13510">
    <property type="entry name" value="Fer2_4"/>
    <property type="match status" value="1"/>
</dbReference>
<evidence type="ECO:0000259" key="7">
    <source>
        <dbReference type="PROSITE" id="PS51839"/>
    </source>
</evidence>
<evidence type="ECO:0000313" key="8">
    <source>
        <dbReference type="EMBL" id="AOO63985.1"/>
    </source>
</evidence>
<keyword evidence="8" id="KW-0560">Oxidoreductase</keyword>
<dbReference type="SUPFAM" id="SSF54862">
    <property type="entry name" value="4Fe-4S ferredoxins"/>
    <property type="match status" value="1"/>
</dbReference>
<reference evidence="9" key="1">
    <citation type="submission" date="2016-08" db="EMBL/GenBank/DDBJ databases">
        <title>Complete genome sequence of the organohalide-respiring Epsilonproteobacterium Sulfurospirillum halorespirans.</title>
        <authorList>
            <person name="Goris T."/>
            <person name="Zimmermann J."/>
            <person name="Schenz B."/>
            <person name="Lemos M."/>
            <person name="Hackermueller J."/>
            <person name="Diekert G."/>
        </authorList>
    </citation>
    <scope>NUCLEOTIDE SEQUENCE [LARGE SCALE GENOMIC DNA]</scope>
    <source>
        <strain>DSM 13726</strain>
        <strain evidence="9">PCE-M2</strain>
    </source>
</reference>
<dbReference type="SUPFAM" id="SSF54292">
    <property type="entry name" value="2Fe-2S ferredoxin-like"/>
    <property type="match status" value="1"/>
</dbReference>
<dbReference type="InterPro" id="IPR050157">
    <property type="entry name" value="PSI_iron-sulfur_center"/>
</dbReference>
<keyword evidence="3" id="KW-0408">Iron</keyword>
<dbReference type="PROSITE" id="PS51839">
    <property type="entry name" value="4FE4S_HC3"/>
    <property type="match status" value="1"/>
</dbReference>
<feature type="domain" description="2Fe-2S ferredoxin-type" evidence="5">
    <location>
        <begin position="2"/>
        <end position="78"/>
    </location>
</feature>
<dbReference type="PROSITE" id="PS51085">
    <property type="entry name" value="2FE2S_FER_2"/>
    <property type="match status" value="1"/>
</dbReference>
<organism evidence="8 9">
    <name type="scientific">Sulfurospirillum halorespirans DSM 13726</name>
    <dbReference type="NCBI Taxonomy" id="1193502"/>
    <lineage>
        <taxon>Bacteria</taxon>
        <taxon>Pseudomonadati</taxon>
        <taxon>Campylobacterota</taxon>
        <taxon>Epsilonproteobacteria</taxon>
        <taxon>Campylobacterales</taxon>
        <taxon>Sulfurospirillaceae</taxon>
        <taxon>Sulfurospirillum</taxon>
    </lineage>
</organism>
<dbReference type="PROSITE" id="PS51379">
    <property type="entry name" value="4FE4S_FER_2"/>
    <property type="match status" value="2"/>
</dbReference>
<dbReference type="SUPFAM" id="SSF53706">
    <property type="entry name" value="Formate dehydrogenase/DMSO reductase, domains 1-3"/>
    <property type="match status" value="1"/>
</dbReference>
<dbReference type="GO" id="GO:0051539">
    <property type="term" value="F:4 iron, 4 sulfur cluster binding"/>
    <property type="evidence" value="ECO:0007669"/>
    <property type="project" value="UniProtKB-KW"/>
</dbReference>
<dbReference type="STRING" id="1193502.SHALO_0188"/>
<dbReference type="Gene3D" id="3.30.70.20">
    <property type="match status" value="1"/>
</dbReference>